<evidence type="ECO:0000313" key="2">
    <source>
        <dbReference type="EMBL" id="TFK39640.1"/>
    </source>
</evidence>
<protein>
    <recommendedName>
        <fullName evidence="4">Ser-Thr-rich glycosyl-phosphatidyl-inositol-anchored membrane family-domain-containing protein</fullName>
    </recommendedName>
</protein>
<feature type="chain" id="PRO_5022677209" description="Ser-Thr-rich glycosyl-phosphatidyl-inositol-anchored membrane family-domain-containing protein" evidence="1">
    <location>
        <begin position="28"/>
        <end position="199"/>
    </location>
</feature>
<keyword evidence="3" id="KW-1185">Reference proteome</keyword>
<reference evidence="2 3" key="1">
    <citation type="journal article" date="2019" name="Nat. Ecol. Evol.">
        <title>Megaphylogeny resolves global patterns of mushroom evolution.</title>
        <authorList>
            <person name="Varga T."/>
            <person name="Krizsan K."/>
            <person name="Foldi C."/>
            <person name="Dima B."/>
            <person name="Sanchez-Garcia M."/>
            <person name="Sanchez-Ramirez S."/>
            <person name="Szollosi G.J."/>
            <person name="Szarkandi J.G."/>
            <person name="Papp V."/>
            <person name="Albert L."/>
            <person name="Andreopoulos W."/>
            <person name="Angelini C."/>
            <person name="Antonin V."/>
            <person name="Barry K.W."/>
            <person name="Bougher N.L."/>
            <person name="Buchanan P."/>
            <person name="Buyck B."/>
            <person name="Bense V."/>
            <person name="Catcheside P."/>
            <person name="Chovatia M."/>
            <person name="Cooper J."/>
            <person name="Damon W."/>
            <person name="Desjardin D."/>
            <person name="Finy P."/>
            <person name="Geml J."/>
            <person name="Haridas S."/>
            <person name="Hughes K."/>
            <person name="Justo A."/>
            <person name="Karasinski D."/>
            <person name="Kautmanova I."/>
            <person name="Kiss B."/>
            <person name="Kocsube S."/>
            <person name="Kotiranta H."/>
            <person name="LaButti K.M."/>
            <person name="Lechner B.E."/>
            <person name="Liimatainen K."/>
            <person name="Lipzen A."/>
            <person name="Lukacs Z."/>
            <person name="Mihaltcheva S."/>
            <person name="Morgado L.N."/>
            <person name="Niskanen T."/>
            <person name="Noordeloos M.E."/>
            <person name="Ohm R.A."/>
            <person name="Ortiz-Santana B."/>
            <person name="Ovrebo C."/>
            <person name="Racz N."/>
            <person name="Riley R."/>
            <person name="Savchenko A."/>
            <person name="Shiryaev A."/>
            <person name="Soop K."/>
            <person name="Spirin V."/>
            <person name="Szebenyi C."/>
            <person name="Tomsovsky M."/>
            <person name="Tulloss R.E."/>
            <person name="Uehling J."/>
            <person name="Grigoriev I.V."/>
            <person name="Vagvolgyi C."/>
            <person name="Papp T."/>
            <person name="Martin F.M."/>
            <person name="Miettinen O."/>
            <person name="Hibbett D.S."/>
            <person name="Nagy L.G."/>
        </authorList>
    </citation>
    <scope>NUCLEOTIDE SEQUENCE [LARGE SCALE GENOMIC DNA]</scope>
    <source>
        <strain evidence="2 3">CBS 166.37</strain>
    </source>
</reference>
<keyword evidence="1" id="KW-0732">Signal</keyword>
<dbReference type="AlphaFoldDB" id="A0A5C3M320"/>
<feature type="signal peptide" evidence="1">
    <location>
        <begin position="1"/>
        <end position="27"/>
    </location>
</feature>
<name>A0A5C3M320_9AGAR</name>
<sequence length="199" mass="21002">MRLLSNMFTTCATACFVLAFFASRASAYFMITEPHRETQWVNGATNAINWKKGVLDGIAGFDVELARMSVDGLTLVARNVPEKPPSLNIVLQDVPAGDDYFLIFINSTHGVMYATSPRFAILASGGSASGTVSPDPSVPTVTVSGSPHPTMQFATTFPVLESNAGISRWGTGDEFAGRVGGLLAVIVAVVGGAVWTVGW</sequence>
<dbReference type="Proteomes" id="UP000308652">
    <property type="component" value="Unassembled WGS sequence"/>
</dbReference>
<evidence type="ECO:0000256" key="1">
    <source>
        <dbReference type="SAM" id="SignalP"/>
    </source>
</evidence>
<proteinExistence type="predicted"/>
<accession>A0A5C3M320</accession>
<dbReference type="EMBL" id="ML213599">
    <property type="protein sequence ID" value="TFK39640.1"/>
    <property type="molecule type" value="Genomic_DNA"/>
</dbReference>
<gene>
    <name evidence="2" type="ORF">BDQ12DRAFT_682136</name>
</gene>
<organism evidence="2 3">
    <name type="scientific">Crucibulum laeve</name>
    <dbReference type="NCBI Taxonomy" id="68775"/>
    <lineage>
        <taxon>Eukaryota</taxon>
        <taxon>Fungi</taxon>
        <taxon>Dikarya</taxon>
        <taxon>Basidiomycota</taxon>
        <taxon>Agaricomycotina</taxon>
        <taxon>Agaricomycetes</taxon>
        <taxon>Agaricomycetidae</taxon>
        <taxon>Agaricales</taxon>
        <taxon>Agaricineae</taxon>
        <taxon>Nidulariaceae</taxon>
        <taxon>Crucibulum</taxon>
    </lineage>
</organism>
<evidence type="ECO:0008006" key="4">
    <source>
        <dbReference type="Google" id="ProtNLM"/>
    </source>
</evidence>
<dbReference type="OrthoDB" id="2581067at2759"/>
<evidence type="ECO:0000313" key="3">
    <source>
        <dbReference type="Proteomes" id="UP000308652"/>
    </source>
</evidence>